<name>E6QSG2_9ZZZZ</name>
<dbReference type="InterPro" id="IPR010898">
    <property type="entry name" value="Hpre_diP_synth_I"/>
</dbReference>
<feature type="transmembrane region" description="Helical" evidence="1">
    <location>
        <begin position="69"/>
        <end position="100"/>
    </location>
</feature>
<keyword evidence="1" id="KW-1133">Transmembrane helix</keyword>
<organism evidence="2">
    <name type="scientific">mine drainage metagenome</name>
    <dbReference type="NCBI Taxonomy" id="410659"/>
    <lineage>
        <taxon>unclassified sequences</taxon>
        <taxon>metagenomes</taxon>
        <taxon>ecological metagenomes</taxon>
    </lineage>
</organism>
<comment type="caution">
    <text evidence="2">The sequence shown here is derived from an EMBL/GenBank/DDBJ whole genome shotgun (WGS) entry which is preliminary data.</text>
</comment>
<gene>
    <name evidence="2" type="ORF">CARN7_0949</name>
</gene>
<proteinExistence type="predicted"/>
<evidence type="ECO:0008006" key="3">
    <source>
        <dbReference type="Google" id="ProtNLM"/>
    </source>
</evidence>
<evidence type="ECO:0000313" key="2">
    <source>
        <dbReference type="EMBL" id="CBI10184.1"/>
    </source>
</evidence>
<feature type="transmembrane region" description="Helical" evidence="1">
    <location>
        <begin position="15"/>
        <end position="32"/>
    </location>
</feature>
<keyword evidence="1" id="KW-0472">Membrane</keyword>
<feature type="transmembrane region" description="Helical" evidence="1">
    <location>
        <begin position="139"/>
        <end position="160"/>
    </location>
</feature>
<dbReference type="Gene3D" id="1.10.1760.20">
    <property type="match status" value="1"/>
</dbReference>
<reference evidence="2" key="1">
    <citation type="submission" date="2009-10" db="EMBL/GenBank/DDBJ databases">
        <title>Diversity of trophic interactions inside an arsenic-rich microbial ecosystem.</title>
        <authorList>
            <person name="Bertin P.N."/>
            <person name="Heinrich-Salmeron A."/>
            <person name="Pelletier E."/>
            <person name="Goulhen-Chollet F."/>
            <person name="Arsene-Ploetze F."/>
            <person name="Gallien S."/>
            <person name="Calteau A."/>
            <person name="Vallenet D."/>
            <person name="Casiot C."/>
            <person name="Chane-Woon-Ming B."/>
            <person name="Giloteaux L."/>
            <person name="Barakat M."/>
            <person name="Bonnefoy V."/>
            <person name="Bruneel O."/>
            <person name="Chandler M."/>
            <person name="Cleiss J."/>
            <person name="Duran R."/>
            <person name="Elbaz-Poulichet F."/>
            <person name="Fonknechten N."/>
            <person name="Lauga B."/>
            <person name="Mornico D."/>
            <person name="Ortet P."/>
            <person name="Schaeffer C."/>
            <person name="Siguier P."/>
            <person name="Alexander Thil Smith A."/>
            <person name="Van Dorsselaer A."/>
            <person name="Weissenbach J."/>
            <person name="Medigue C."/>
            <person name="Le Paslier D."/>
        </authorList>
    </citation>
    <scope>NUCLEOTIDE SEQUENCE</scope>
</reference>
<accession>E6QSG2</accession>
<feature type="transmembrane region" description="Helical" evidence="1">
    <location>
        <begin position="107"/>
        <end position="133"/>
    </location>
</feature>
<feature type="transmembrane region" description="Helical" evidence="1">
    <location>
        <begin position="44"/>
        <end position="63"/>
    </location>
</feature>
<dbReference type="AlphaFoldDB" id="E6QSG2"/>
<sequence>MTALTIESTADDHRIAQLAALAISLMWLEASLPSPIPGVKPGLANIVILLVLRQYGLATAAWVSGLRVIAGSLLLGSFLTPGFVLSCAGAASSLAVLALVGRFSARWISLVGISVLAAFAHIGAQLAVVSWWMMPGVNVWASSPVFATAAWLGGLVNGVLAEQWLRKVKHVPTT</sequence>
<dbReference type="EMBL" id="CABR01000074">
    <property type="protein sequence ID" value="CBI10184.1"/>
    <property type="molecule type" value="Genomic_DNA"/>
</dbReference>
<dbReference type="InterPro" id="IPR014535">
    <property type="entry name" value="Hpre_diP_synt_I"/>
</dbReference>
<dbReference type="PIRSF" id="PIRSF027391">
    <property type="entry name" value="Hpre_diP_synt_I"/>
    <property type="match status" value="1"/>
</dbReference>
<protein>
    <recommendedName>
        <fullName evidence="3">Heptaprenyl diphosphate synthase component I</fullName>
    </recommendedName>
</protein>
<keyword evidence="1" id="KW-0812">Transmembrane</keyword>
<dbReference type="Pfam" id="PF07456">
    <property type="entry name" value="Hpre_diP_synt_I"/>
    <property type="match status" value="1"/>
</dbReference>
<evidence type="ECO:0000256" key="1">
    <source>
        <dbReference type="SAM" id="Phobius"/>
    </source>
</evidence>